<protein>
    <submittedName>
        <fullName evidence="1">Uncharacterized protein</fullName>
    </submittedName>
</protein>
<gene>
    <name evidence="1" type="ORF">POCTA_138.1.T1230218</name>
</gene>
<evidence type="ECO:0000313" key="2">
    <source>
        <dbReference type="Proteomes" id="UP000683925"/>
    </source>
</evidence>
<dbReference type="AlphaFoldDB" id="A0A8S1XK27"/>
<dbReference type="Proteomes" id="UP000683925">
    <property type="component" value="Unassembled WGS sequence"/>
</dbReference>
<name>A0A8S1XK27_PAROT</name>
<sequence length="50" mass="6068">MSLQIKLYQQKKNKKRLQKNVSNQNQVYQTQYCKIMLKQSQEASKFCQEI</sequence>
<proteinExistence type="predicted"/>
<organism evidence="1 2">
    <name type="scientific">Paramecium octaurelia</name>
    <dbReference type="NCBI Taxonomy" id="43137"/>
    <lineage>
        <taxon>Eukaryota</taxon>
        <taxon>Sar</taxon>
        <taxon>Alveolata</taxon>
        <taxon>Ciliophora</taxon>
        <taxon>Intramacronucleata</taxon>
        <taxon>Oligohymenophorea</taxon>
        <taxon>Peniculida</taxon>
        <taxon>Parameciidae</taxon>
        <taxon>Paramecium</taxon>
    </lineage>
</organism>
<reference evidence="1" key="1">
    <citation type="submission" date="2021-01" db="EMBL/GenBank/DDBJ databases">
        <authorList>
            <consortium name="Genoscope - CEA"/>
            <person name="William W."/>
        </authorList>
    </citation>
    <scope>NUCLEOTIDE SEQUENCE</scope>
</reference>
<dbReference type="EMBL" id="CAJJDP010000123">
    <property type="protein sequence ID" value="CAD8201209.1"/>
    <property type="molecule type" value="Genomic_DNA"/>
</dbReference>
<accession>A0A8S1XK27</accession>
<keyword evidence="2" id="KW-1185">Reference proteome</keyword>
<comment type="caution">
    <text evidence="1">The sequence shown here is derived from an EMBL/GenBank/DDBJ whole genome shotgun (WGS) entry which is preliminary data.</text>
</comment>
<evidence type="ECO:0000313" key="1">
    <source>
        <dbReference type="EMBL" id="CAD8201209.1"/>
    </source>
</evidence>